<keyword evidence="6 9" id="KW-1133">Transmembrane helix</keyword>
<evidence type="ECO:0000256" key="4">
    <source>
        <dbReference type="ARBA" id="ARBA00022519"/>
    </source>
</evidence>
<feature type="domain" description="Tripartite ATP-independent periplasmic transporters DctQ component" evidence="10">
    <location>
        <begin position="23"/>
        <end position="151"/>
    </location>
</feature>
<dbReference type="PANTHER" id="PTHR35011">
    <property type="entry name" value="2,3-DIKETO-L-GULONATE TRAP TRANSPORTER SMALL PERMEASE PROTEIN YIAM"/>
    <property type="match status" value="1"/>
</dbReference>
<keyword evidence="7 9" id="KW-0472">Membrane</keyword>
<evidence type="ECO:0000256" key="7">
    <source>
        <dbReference type="ARBA" id="ARBA00023136"/>
    </source>
</evidence>
<proteinExistence type="inferred from homology"/>
<feature type="transmembrane region" description="Helical" evidence="9">
    <location>
        <begin position="12"/>
        <end position="36"/>
    </location>
</feature>
<name>A0ABV1D1G4_9FIRM</name>
<evidence type="ECO:0000313" key="12">
    <source>
        <dbReference type="Proteomes" id="UP001454086"/>
    </source>
</evidence>
<evidence type="ECO:0000259" key="10">
    <source>
        <dbReference type="Pfam" id="PF04290"/>
    </source>
</evidence>
<dbReference type="RefSeq" id="WP_008719056.1">
    <property type="nucleotide sequence ID" value="NZ_JAJFEB010000009.1"/>
</dbReference>
<feature type="transmembrane region" description="Helical" evidence="9">
    <location>
        <begin position="42"/>
        <end position="63"/>
    </location>
</feature>
<evidence type="ECO:0000256" key="2">
    <source>
        <dbReference type="ARBA" id="ARBA00022448"/>
    </source>
</evidence>
<keyword evidence="4" id="KW-0997">Cell inner membrane</keyword>
<dbReference type="Proteomes" id="UP001454086">
    <property type="component" value="Unassembled WGS sequence"/>
</dbReference>
<evidence type="ECO:0000313" key="11">
    <source>
        <dbReference type="EMBL" id="MEQ2424236.1"/>
    </source>
</evidence>
<accession>A0ABV1D1G4</accession>
<dbReference type="EMBL" id="JBBMFM010000010">
    <property type="protein sequence ID" value="MEQ2424236.1"/>
    <property type="molecule type" value="Genomic_DNA"/>
</dbReference>
<feature type="transmembrane region" description="Helical" evidence="9">
    <location>
        <begin position="84"/>
        <end position="106"/>
    </location>
</feature>
<dbReference type="InterPro" id="IPR055348">
    <property type="entry name" value="DctQ"/>
</dbReference>
<reference evidence="11 12" key="1">
    <citation type="submission" date="2024-03" db="EMBL/GenBank/DDBJ databases">
        <title>Human intestinal bacterial collection.</title>
        <authorList>
            <person name="Pauvert C."/>
            <person name="Hitch T.C.A."/>
            <person name="Clavel T."/>
        </authorList>
    </citation>
    <scope>NUCLEOTIDE SEQUENCE [LARGE SCALE GENOMIC DNA]</scope>
    <source>
        <strain evidence="11 12">CLA-SR-H021</strain>
    </source>
</reference>
<gene>
    <name evidence="11" type="ORF">WMQ36_04565</name>
</gene>
<evidence type="ECO:0000256" key="1">
    <source>
        <dbReference type="ARBA" id="ARBA00004429"/>
    </source>
</evidence>
<evidence type="ECO:0000256" key="8">
    <source>
        <dbReference type="ARBA" id="ARBA00038436"/>
    </source>
</evidence>
<keyword evidence="12" id="KW-1185">Reference proteome</keyword>
<keyword evidence="2" id="KW-0813">Transport</keyword>
<dbReference type="Pfam" id="PF04290">
    <property type="entry name" value="DctQ"/>
    <property type="match status" value="1"/>
</dbReference>
<evidence type="ECO:0000256" key="9">
    <source>
        <dbReference type="SAM" id="Phobius"/>
    </source>
</evidence>
<evidence type="ECO:0000256" key="5">
    <source>
        <dbReference type="ARBA" id="ARBA00022692"/>
    </source>
</evidence>
<evidence type="ECO:0000256" key="3">
    <source>
        <dbReference type="ARBA" id="ARBA00022475"/>
    </source>
</evidence>
<dbReference type="PANTHER" id="PTHR35011:SF2">
    <property type="entry name" value="2,3-DIKETO-L-GULONATE TRAP TRANSPORTER SMALL PERMEASE PROTEIN YIAM"/>
    <property type="match status" value="1"/>
</dbReference>
<keyword evidence="5 9" id="KW-0812">Transmembrane</keyword>
<comment type="caution">
    <text evidence="11">The sequence shown here is derived from an EMBL/GenBank/DDBJ whole genome shotgun (WGS) entry which is preliminary data.</text>
</comment>
<dbReference type="InterPro" id="IPR007387">
    <property type="entry name" value="TRAP_DctQ"/>
</dbReference>
<comment type="subcellular location">
    <subcellularLocation>
        <location evidence="1">Cell inner membrane</location>
        <topology evidence="1">Multi-pass membrane protein</topology>
    </subcellularLocation>
</comment>
<comment type="similarity">
    <text evidence="8">Belongs to the TRAP transporter small permease family.</text>
</comment>
<keyword evidence="3" id="KW-1003">Cell membrane</keyword>
<sequence>MKKLYRGFCKLEEIISCVFFFSMVLLVFLSAIARLIQHPLAWSIDVSQLLLAWTAFLGADVAFRRGKLVGLDLLTRKMPHRVQDGLTLVIQVLILIAFIIFIIFGFRLSADSWKRAFQTLPISYSYVTLSLPVSSVFMTVTAILKIRETVKRLTGRGAAGMEGGNA</sequence>
<feature type="transmembrane region" description="Helical" evidence="9">
    <location>
        <begin position="126"/>
        <end position="146"/>
    </location>
</feature>
<organism evidence="11 12">
    <name type="scientific">Enterocloster hominis</name>
    <name type="common">ex Hitch et al. 2024</name>
    <dbReference type="NCBI Taxonomy" id="1917870"/>
    <lineage>
        <taxon>Bacteria</taxon>
        <taxon>Bacillati</taxon>
        <taxon>Bacillota</taxon>
        <taxon>Clostridia</taxon>
        <taxon>Lachnospirales</taxon>
        <taxon>Lachnospiraceae</taxon>
        <taxon>Enterocloster</taxon>
    </lineage>
</organism>
<evidence type="ECO:0000256" key="6">
    <source>
        <dbReference type="ARBA" id="ARBA00022989"/>
    </source>
</evidence>
<protein>
    <submittedName>
        <fullName evidence="11">TRAP transporter small permease</fullName>
    </submittedName>
</protein>